<dbReference type="InterPro" id="IPR008906">
    <property type="entry name" value="HATC_C_dom"/>
</dbReference>
<accession>A0ABQ7U507</accession>
<dbReference type="InterPro" id="IPR025525">
    <property type="entry name" value="hAT-like_transposase_RNase-H"/>
</dbReference>
<evidence type="ECO:0008006" key="5">
    <source>
        <dbReference type="Google" id="ProtNLM"/>
    </source>
</evidence>
<evidence type="ECO:0000259" key="1">
    <source>
        <dbReference type="Pfam" id="PF05699"/>
    </source>
</evidence>
<gene>
    <name evidence="3" type="ORF">KY290_034436</name>
</gene>
<evidence type="ECO:0000313" key="3">
    <source>
        <dbReference type="EMBL" id="KAH0741393.1"/>
    </source>
</evidence>
<dbReference type="Proteomes" id="UP000826656">
    <property type="component" value="Unassembled WGS sequence"/>
</dbReference>
<dbReference type="EMBL" id="JAIVGD010000026">
    <property type="protein sequence ID" value="KAH0741393.1"/>
    <property type="molecule type" value="Genomic_DNA"/>
</dbReference>
<dbReference type="InterPro" id="IPR012337">
    <property type="entry name" value="RNaseH-like_sf"/>
</dbReference>
<organism evidence="3 4">
    <name type="scientific">Solanum tuberosum</name>
    <name type="common">Potato</name>
    <dbReference type="NCBI Taxonomy" id="4113"/>
    <lineage>
        <taxon>Eukaryota</taxon>
        <taxon>Viridiplantae</taxon>
        <taxon>Streptophyta</taxon>
        <taxon>Embryophyta</taxon>
        <taxon>Tracheophyta</taxon>
        <taxon>Spermatophyta</taxon>
        <taxon>Magnoliopsida</taxon>
        <taxon>eudicotyledons</taxon>
        <taxon>Gunneridae</taxon>
        <taxon>Pentapetalae</taxon>
        <taxon>asterids</taxon>
        <taxon>lamiids</taxon>
        <taxon>Solanales</taxon>
        <taxon>Solanaceae</taxon>
        <taxon>Solanoideae</taxon>
        <taxon>Solaneae</taxon>
        <taxon>Solanum</taxon>
    </lineage>
</organism>
<reference evidence="3 4" key="1">
    <citation type="journal article" date="2021" name="bioRxiv">
        <title>Chromosome-scale and haplotype-resolved genome assembly of a tetraploid potato cultivar.</title>
        <authorList>
            <person name="Sun H."/>
            <person name="Jiao W.-B."/>
            <person name="Krause K."/>
            <person name="Campoy J.A."/>
            <person name="Goel M."/>
            <person name="Folz-Donahue K."/>
            <person name="Kukat C."/>
            <person name="Huettel B."/>
            <person name="Schneeberger K."/>
        </authorList>
    </citation>
    <scope>NUCLEOTIDE SEQUENCE [LARGE SCALE GENOMIC DNA]</scope>
    <source>
        <strain evidence="3">SolTubOtavaFocal</strain>
        <tissue evidence="3">Leaves</tissue>
    </source>
</reference>
<keyword evidence="4" id="KW-1185">Reference proteome</keyword>
<protein>
    <recommendedName>
        <fullName evidence="5">Transposase</fullName>
    </recommendedName>
</protein>
<evidence type="ECO:0000259" key="2">
    <source>
        <dbReference type="Pfam" id="PF14372"/>
    </source>
</evidence>
<dbReference type="Pfam" id="PF14372">
    <property type="entry name" value="hAT-like_RNase-H"/>
    <property type="match status" value="1"/>
</dbReference>
<dbReference type="SUPFAM" id="SSF53098">
    <property type="entry name" value="Ribonuclease H-like"/>
    <property type="match status" value="1"/>
</dbReference>
<name>A0ABQ7U507_SOLTU</name>
<dbReference type="PANTHER" id="PTHR23272:SF194">
    <property type="entry name" value="ZINC FINGER BED DOMAIN-CONTAINING PROTEIN DAYSLEEPER-LIKE"/>
    <property type="match status" value="1"/>
</dbReference>
<dbReference type="PANTHER" id="PTHR23272">
    <property type="entry name" value="BED FINGER-RELATED"/>
    <property type="match status" value="1"/>
</dbReference>
<feature type="domain" description="hAT-like transposase RNase-H fold" evidence="2">
    <location>
        <begin position="1"/>
        <end position="65"/>
    </location>
</feature>
<comment type="caution">
    <text evidence="3">The sequence shown here is derived from an EMBL/GenBank/DDBJ whole genome shotgun (WGS) entry which is preliminary data.</text>
</comment>
<feature type="domain" description="HAT C-terminal dimerisation" evidence="1">
    <location>
        <begin position="105"/>
        <end position="188"/>
    </location>
</feature>
<dbReference type="Pfam" id="PF05699">
    <property type="entry name" value="Dimer_Tnp_hAT"/>
    <property type="match status" value="1"/>
</dbReference>
<evidence type="ECO:0000313" key="4">
    <source>
        <dbReference type="Proteomes" id="UP000826656"/>
    </source>
</evidence>
<sequence length="215" mass="24587">MATSMLKKFKQYWKSYSMILSLAIVLDPRYKLKFVKFIFSKIDLETVEAKVKVVEDNLNLLFKEYYVPSTTISLSGETSNEIRDELEEFDTFDYQLGCGKNKTQLDLYLEEPNLNRKVNSDLDVLTYWKENKRRYPELSLMARDVLSIPITTVASESTFSIGGRIIGKYTSSILPANAEAKLCTTDWLCGQEDALVKHLALRTAMVAMVAAIFFL</sequence>
<proteinExistence type="predicted"/>